<feature type="transmembrane region" description="Helical" evidence="6">
    <location>
        <begin position="75"/>
        <end position="101"/>
    </location>
</feature>
<feature type="transmembrane region" description="Helical" evidence="6">
    <location>
        <begin position="34"/>
        <end position="55"/>
    </location>
</feature>
<keyword evidence="8" id="KW-1185">Reference proteome</keyword>
<comment type="similarity">
    <text evidence="2 6">Belongs to the BI1 family.</text>
</comment>
<dbReference type="PANTHER" id="PTHR23291">
    <property type="entry name" value="BAX INHIBITOR-RELATED"/>
    <property type="match status" value="1"/>
</dbReference>
<evidence type="ECO:0000313" key="7">
    <source>
        <dbReference type="EMBL" id="TCT08033.1"/>
    </source>
</evidence>
<evidence type="ECO:0000256" key="1">
    <source>
        <dbReference type="ARBA" id="ARBA00004141"/>
    </source>
</evidence>
<keyword evidence="4 6" id="KW-1133">Transmembrane helix</keyword>
<sequence length="260" mass="28337">MSNFDRNVAGRFGTTATRSQAAIDQGLRSYMLSVYNYMALGLAITGLAALGVFMMSVSATPTEWQIAGGQYLTQFGYTLFVSPVKWVVMLAPLAAVFFLSFRIQSMSVGAAQATFWVYAAMVGVSLATIFLVYTHESIVRVFFITAASFGALSLWGYTTKRDLSGMGSFLMMGLFGIIIASVVNIFLGSTMLQFIVSVVGVLVFAGLTAYDTQRIKEMYFEGDDAAVMGKKAIMGALALYLDFINLFMMLLQLFGNRNSN</sequence>
<comment type="caution">
    <text evidence="7">The sequence shown here is derived from an EMBL/GenBank/DDBJ whole genome shotgun (WGS) entry which is preliminary data.</text>
</comment>
<dbReference type="InterPro" id="IPR006214">
    <property type="entry name" value="Bax_inhibitor_1-related"/>
</dbReference>
<dbReference type="Proteomes" id="UP000294664">
    <property type="component" value="Unassembled WGS sequence"/>
</dbReference>
<evidence type="ECO:0000313" key="8">
    <source>
        <dbReference type="Proteomes" id="UP000294664"/>
    </source>
</evidence>
<dbReference type="CDD" id="cd10432">
    <property type="entry name" value="BI-1-like_bacterial"/>
    <property type="match status" value="1"/>
</dbReference>
<keyword evidence="5 6" id="KW-0472">Membrane</keyword>
<evidence type="ECO:0000256" key="6">
    <source>
        <dbReference type="RuleBase" id="RU004379"/>
    </source>
</evidence>
<evidence type="ECO:0000256" key="2">
    <source>
        <dbReference type="ARBA" id="ARBA00010350"/>
    </source>
</evidence>
<comment type="subcellular location">
    <subcellularLocation>
        <location evidence="1">Membrane</location>
        <topology evidence="1">Multi-pass membrane protein</topology>
    </subcellularLocation>
</comment>
<protein>
    <recommendedName>
        <fullName evidence="9">Modulator of FtsH protease</fullName>
    </recommendedName>
</protein>
<reference evidence="7 8" key="1">
    <citation type="submission" date="2019-03" db="EMBL/GenBank/DDBJ databases">
        <title>Genomic Encyclopedia of Type Strains, Phase IV (KMG-IV): sequencing the most valuable type-strain genomes for metagenomic binning, comparative biology and taxonomic classification.</title>
        <authorList>
            <person name="Goeker M."/>
        </authorList>
    </citation>
    <scope>NUCLEOTIDE SEQUENCE [LARGE SCALE GENOMIC DNA]</scope>
    <source>
        <strain evidence="7 8">DSM 9035</strain>
    </source>
</reference>
<dbReference type="EMBL" id="SMAI01000001">
    <property type="protein sequence ID" value="TCT08033.1"/>
    <property type="molecule type" value="Genomic_DNA"/>
</dbReference>
<proteinExistence type="inferred from homology"/>
<organism evidence="7 8">
    <name type="scientific">Aquabacter spiritensis</name>
    <dbReference type="NCBI Taxonomy" id="933073"/>
    <lineage>
        <taxon>Bacteria</taxon>
        <taxon>Pseudomonadati</taxon>
        <taxon>Pseudomonadota</taxon>
        <taxon>Alphaproteobacteria</taxon>
        <taxon>Hyphomicrobiales</taxon>
        <taxon>Xanthobacteraceae</taxon>
        <taxon>Aquabacter</taxon>
    </lineage>
</organism>
<dbReference type="AlphaFoldDB" id="A0A4R3M608"/>
<dbReference type="OrthoDB" id="9793828at2"/>
<feature type="transmembrane region" description="Helical" evidence="6">
    <location>
        <begin position="138"/>
        <end position="157"/>
    </location>
</feature>
<dbReference type="RefSeq" id="WP_132029612.1">
    <property type="nucleotide sequence ID" value="NZ_SMAI01000001.1"/>
</dbReference>
<name>A0A4R3M608_9HYPH</name>
<evidence type="ECO:0000256" key="4">
    <source>
        <dbReference type="ARBA" id="ARBA00022989"/>
    </source>
</evidence>
<feature type="transmembrane region" description="Helical" evidence="6">
    <location>
        <begin position="169"/>
        <end position="187"/>
    </location>
</feature>
<feature type="transmembrane region" description="Helical" evidence="6">
    <location>
        <begin position="193"/>
        <end position="211"/>
    </location>
</feature>
<feature type="transmembrane region" description="Helical" evidence="6">
    <location>
        <begin position="232"/>
        <end position="254"/>
    </location>
</feature>
<dbReference type="GO" id="GO:0005886">
    <property type="term" value="C:plasma membrane"/>
    <property type="evidence" value="ECO:0007669"/>
    <property type="project" value="TreeGrafter"/>
</dbReference>
<keyword evidence="3 6" id="KW-0812">Transmembrane</keyword>
<feature type="transmembrane region" description="Helical" evidence="6">
    <location>
        <begin position="113"/>
        <end position="132"/>
    </location>
</feature>
<evidence type="ECO:0000256" key="3">
    <source>
        <dbReference type="ARBA" id="ARBA00022692"/>
    </source>
</evidence>
<dbReference type="PANTHER" id="PTHR23291:SF50">
    <property type="entry name" value="PROTEIN LIFEGUARD 4"/>
    <property type="match status" value="1"/>
</dbReference>
<gene>
    <name evidence="7" type="ORF">EDC64_101552</name>
</gene>
<dbReference type="Pfam" id="PF01027">
    <property type="entry name" value="Bax1-I"/>
    <property type="match status" value="1"/>
</dbReference>
<evidence type="ECO:0000256" key="5">
    <source>
        <dbReference type="ARBA" id="ARBA00023136"/>
    </source>
</evidence>
<accession>A0A4R3M608</accession>
<evidence type="ECO:0008006" key="9">
    <source>
        <dbReference type="Google" id="ProtNLM"/>
    </source>
</evidence>